<feature type="binding site" evidence="10 13">
    <location>
        <position position="66"/>
    </location>
    <ligand>
        <name>a divalent metal cation</name>
        <dbReference type="ChEBI" id="CHEBI:60240"/>
    </ligand>
</feature>
<evidence type="ECO:0000256" key="10">
    <source>
        <dbReference type="HAMAP-Rule" id="MF_02227"/>
    </source>
</evidence>
<comment type="cofactor">
    <cofactor evidence="4">
        <name>Zn(2+)</name>
        <dbReference type="ChEBI" id="CHEBI:29105"/>
    </cofactor>
</comment>
<dbReference type="AlphaFoldDB" id="A0A7X8SL74"/>
<dbReference type="GO" id="GO:0019323">
    <property type="term" value="P:pentose catabolic process"/>
    <property type="evidence" value="ECO:0007669"/>
    <property type="project" value="UniProtKB-UniRule"/>
</dbReference>
<feature type="active site" description="Proton acceptor" evidence="10 12">
    <location>
        <position position="35"/>
    </location>
</feature>
<name>A0A7X8SL74_9BACT</name>
<feature type="binding site" evidence="10">
    <location>
        <begin position="175"/>
        <end position="177"/>
    </location>
    <ligand>
        <name>substrate</name>
    </ligand>
</feature>
<dbReference type="GO" id="GO:0004750">
    <property type="term" value="F:D-ribulose-phosphate 3-epimerase activity"/>
    <property type="evidence" value="ECO:0007669"/>
    <property type="project" value="UniProtKB-UniRule"/>
</dbReference>
<evidence type="ECO:0000256" key="3">
    <source>
        <dbReference type="ARBA" id="ARBA00001941"/>
    </source>
</evidence>
<reference evidence="15 16" key="1">
    <citation type="submission" date="2020-04" db="EMBL/GenBank/DDBJ databases">
        <title>Flammeovirga sp. SR4, a novel species isolated from seawater.</title>
        <authorList>
            <person name="Wang X."/>
        </authorList>
    </citation>
    <scope>NUCLEOTIDE SEQUENCE [LARGE SCALE GENOMIC DNA]</scope>
    <source>
        <strain evidence="15 16">SR4</strain>
    </source>
</reference>
<comment type="cofactor">
    <cofactor evidence="2">
        <name>Mn(2+)</name>
        <dbReference type="ChEBI" id="CHEBI:29035"/>
    </cofactor>
</comment>
<comment type="cofactor">
    <cofactor evidence="10 13">
        <name>a divalent metal cation</name>
        <dbReference type="ChEBI" id="CHEBI:60240"/>
    </cofactor>
    <text evidence="10 13">Binds 1 divalent metal cation per subunit.</text>
</comment>
<evidence type="ECO:0000256" key="5">
    <source>
        <dbReference type="ARBA" id="ARBA00001954"/>
    </source>
</evidence>
<dbReference type="NCBIfam" id="TIGR01163">
    <property type="entry name" value="rpe"/>
    <property type="match status" value="1"/>
</dbReference>
<evidence type="ECO:0000256" key="8">
    <source>
        <dbReference type="ARBA" id="ARBA00022723"/>
    </source>
</evidence>
<dbReference type="PANTHER" id="PTHR11749">
    <property type="entry name" value="RIBULOSE-5-PHOSPHATE-3-EPIMERASE"/>
    <property type="match status" value="1"/>
</dbReference>
<accession>A0A7X8SL74</accession>
<dbReference type="EMBL" id="JABAIL010000004">
    <property type="protein sequence ID" value="NLR92295.1"/>
    <property type="molecule type" value="Genomic_DNA"/>
</dbReference>
<protein>
    <recommendedName>
        <fullName evidence="7 10">Ribulose-phosphate 3-epimerase</fullName>
        <ecNumber evidence="7 10">5.1.3.1</ecNumber>
    </recommendedName>
</protein>
<proteinExistence type="inferred from homology"/>
<dbReference type="NCBIfam" id="NF004076">
    <property type="entry name" value="PRK05581.1-4"/>
    <property type="match status" value="1"/>
</dbReference>
<dbReference type="CDD" id="cd00429">
    <property type="entry name" value="RPE"/>
    <property type="match status" value="1"/>
</dbReference>
<feature type="binding site" evidence="14">
    <location>
        <position position="177"/>
    </location>
    <ligand>
        <name>substrate</name>
    </ligand>
</feature>
<comment type="function">
    <text evidence="10">Catalyzes the reversible epimerization of D-ribulose 5-phosphate to D-xylulose 5-phosphate.</text>
</comment>
<dbReference type="GO" id="GO:0005737">
    <property type="term" value="C:cytoplasm"/>
    <property type="evidence" value="ECO:0007669"/>
    <property type="project" value="UniProtKB-ARBA"/>
</dbReference>
<dbReference type="PROSITE" id="PS01086">
    <property type="entry name" value="RIBUL_P_3_EPIMER_2"/>
    <property type="match status" value="1"/>
</dbReference>
<dbReference type="SUPFAM" id="SSF51366">
    <property type="entry name" value="Ribulose-phoshate binding barrel"/>
    <property type="match status" value="1"/>
</dbReference>
<comment type="cofactor">
    <cofactor evidence="3">
        <name>Co(2+)</name>
        <dbReference type="ChEBI" id="CHEBI:48828"/>
    </cofactor>
</comment>
<comment type="cofactor">
    <cofactor evidence="5">
        <name>Fe(2+)</name>
        <dbReference type="ChEBI" id="CHEBI:29033"/>
    </cofactor>
</comment>
<evidence type="ECO:0000256" key="11">
    <source>
        <dbReference type="PIRNR" id="PIRNR001461"/>
    </source>
</evidence>
<feature type="binding site" evidence="10 13">
    <location>
        <position position="33"/>
    </location>
    <ligand>
        <name>a divalent metal cation</name>
        <dbReference type="ChEBI" id="CHEBI:60240"/>
    </ligand>
</feature>
<comment type="pathway">
    <text evidence="10">Carbohydrate degradation.</text>
</comment>
<dbReference type="RefSeq" id="WP_168883012.1">
    <property type="nucleotide sequence ID" value="NZ_JABAIL010000004.1"/>
</dbReference>
<dbReference type="PIRSF" id="PIRSF001461">
    <property type="entry name" value="RPE"/>
    <property type="match status" value="1"/>
</dbReference>
<evidence type="ECO:0000313" key="16">
    <source>
        <dbReference type="Proteomes" id="UP000585050"/>
    </source>
</evidence>
<dbReference type="InterPro" id="IPR011060">
    <property type="entry name" value="RibuloseP-bd_barrel"/>
</dbReference>
<keyword evidence="13" id="KW-0464">Manganese</keyword>
<dbReference type="Proteomes" id="UP000585050">
    <property type="component" value="Unassembled WGS sequence"/>
</dbReference>
<evidence type="ECO:0000256" key="4">
    <source>
        <dbReference type="ARBA" id="ARBA00001947"/>
    </source>
</evidence>
<feature type="active site" description="Proton donor" evidence="10 12">
    <location>
        <position position="175"/>
    </location>
</feature>
<feature type="binding site" evidence="10 14">
    <location>
        <begin position="142"/>
        <end position="145"/>
    </location>
    <ligand>
        <name>substrate</name>
    </ligand>
</feature>
<dbReference type="FunFam" id="3.20.20.70:FF:000004">
    <property type="entry name" value="Ribulose-phosphate 3-epimerase"/>
    <property type="match status" value="1"/>
</dbReference>
<dbReference type="HAMAP" id="MF_02227">
    <property type="entry name" value="RPE"/>
    <property type="match status" value="1"/>
</dbReference>
<evidence type="ECO:0000256" key="6">
    <source>
        <dbReference type="ARBA" id="ARBA00009541"/>
    </source>
</evidence>
<feature type="binding site" evidence="10 13">
    <location>
        <position position="175"/>
    </location>
    <ligand>
        <name>a divalent metal cation</name>
        <dbReference type="ChEBI" id="CHEBI:60240"/>
    </ligand>
</feature>
<sequence>MKTIIAPSVLAADFANLQRDVELINDSKADWFHIDIMDGMFVPNISFGLPVCAAIKKHAKKPMDVHLMIEQPDRYLEAFKKAGADMISVHAEACPHLHRTIQNIKELGLKAGVALNPHTSLDCLEFLLNDIDYVCIMSVNPGFGGQKFIPSTYDKVRKLKSMIDAAGADVLIQIDGGVDASNYDKLAEAGATVLVAGSYVFGAEDPKAAIEKIKID</sequence>
<comment type="catalytic activity">
    <reaction evidence="1 10 11">
        <text>D-ribulose 5-phosphate = D-xylulose 5-phosphate</text>
        <dbReference type="Rhea" id="RHEA:13677"/>
        <dbReference type="ChEBI" id="CHEBI:57737"/>
        <dbReference type="ChEBI" id="CHEBI:58121"/>
        <dbReference type="EC" id="5.1.3.1"/>
    </reaction>
</comment>
<evidence type="ECO:0000256" key="14">
    <source>
        <dbReference type="PIRSR" id="PIRSR001461-3"/>
    </source>
</evidence>
<feature type="binding site" evidence="10 14">
    <location>
        <position position="66"/>
    </location>
    <ligand>
        <name>substrate</name>
    </ligand>
</feature>
<evidence type="ECO:0000313" key="15">
    <source>
        <dbReference type="EMBL" id="NLR92295.1"/>
    </source>
</evidence>
<dbReference type="PROSITE" id="PS01085">
    <property type="entry name" value="RIBUL_P_3_EPIMER_1"/>
    <property type="match status" value="1"/>
</dbReference>
<evidence type="ECO:0000256" key="9">
    <source>
        <dbReference type="ARBA" id="ARBA00023235"/>
    </source>
</evidence>
<feature type="binding site" evidence="10 14">
    <location>
        <position position="8"/>
    </location>
    <ligand>
        <name>substrate</name>
    </ligand>
</feature>
<feature type="binding site" evidence="10 14">
    <location>
        <begin position="197"/>
        <end position="198"/>
    </location>
    <ligand>
        <name>substrate</name>
    </ligand>
</feature>
<dbReference type="GO" id="GO:0006098">
    <property type="term" value="P:pentose-phosphate shunt"/>
    <property type="evidence" value="ECO:0007669"/>
    <property type="project" value="UniProtKB-UniRule"/>
</dbReference>
<evidence type="ECO:0000256" key="2">
    <source>
        <dbReference type="ARBA" id="ARBA00001936"/>
    </source>
</evidence>
<dbReference type="Pfam" id="PF00834">
    <property type="entry name" value="Ribul_P_3_epim"/>
    <property type="match status" value="1"/>
</dbReference>
<keyword evidence="8 10" id="KW-0479">Metal-binding</keyword>
<organism evidence="15 16">
    <name type="scientific">Flammeovirga agarivorans</name>
    <dbReference type="NCBI Taxonomy" id="2726742"/>
    <lineage>
        <taxon>Bacteria</taxon>
        <taxon>Pseudomonadati</taxon>
        <taxon>Bacteroidota</taxon>
        <taxon>Cytophagia</taxon>
        <taxon>Cytophagales</taxon>
        <taxon>Flammeovirgaceae</taxon>
        <taxon>Flammeovirga</taxon>
    </lineage>
</organism>
<dbReference type="Gene3D" id="3.20.20.70">
    <property type="entry name" value="Aldolase class I"/>
    <property type="match status" value="1"/>
</dbReference>
<keyword evidence="16" id="KW-1185">Reference proteome</keyword>
<comment type="caution">
    <text evidence="15">The sequence shown here is derived from an EMBL/GenBank/DDBJ whole genome shotgun (WGS) entry which is preliminary data.</text>
</comment>
<evidence type="ECO:0000256" key="13">
    <source>
        <dbReference type="PIRSR" id="PIRSR001461-2"/>
    </source>
</evidence>
<evidence type="ECO:0000256" key="7">
    <source>
        <dbReference type="ARBA" id="ARBA00013188"/>
    </source>
</evidence>
<feature type="binding site" evidence="10 13">
    <location>
        <position position="35"/>
    </location>
    <ligand>
        <name>a divalent metal cation</name>
        <dbReference type="ChEBI" id="CHEBI:60240"/>
    </ligand>
</feature>
<keyword evidence="10 11" id="KW-0119">Carbohydrate metabolism</keyword>
<keyword evidence="13" id="KW-0170">Cobalt</keyword>
<dbReference type="GO" id="GO:0046872">
    <property type="term" value="F:metal ion binding"/>
    <property type="evidence" value="ECO:0007669"/>
    <property type="project" value="UniProtKB-UniRule"/>
</dbReference>
<dbReference type="EC" id="5.1.3.1" evidence="7 10"/>
<evidence type="ECO:0000256" key="1">
    <source>
        <dbReference type="ARBA" id="ARBA00001782"/>
    </source>
</evidence>
<comment type="similarity">
    <text evidence="6 10 11">Belongs to the ribulose-phosphate 3-epimerase family.</text>
</comment>
<dbReference type="InterPro" id="IPR026019">
    <property type="entry name" value="Ribul_P_3_epim"/>
</dbReference>
<keyword evidence="9 10" id="KW-0413">Isomerase</keyword>
<evidence type="ECO:0000256" key="12">
    <source>
        <dbReference type="PIRSR" id="PIRSR001461-1"/>
    </source>
</evidence>
<keyword evidence="13" id="KW-0862">Zinc</keyword>
<gene>
    <name evidence="10" type="primary">rpe</name>
    <name evidence="15" type="ORF">HGP29_13825</name>
</gene>
<dbReference type="InterPro" id="IPR013785">
    <property type="entry name" value="Aldolase_TIM"/>
</dbReference>
<dbReference type="InterPro" id="IPR000056">
    <property type="entry name" value="Ribul_P_3_epim-like"/>
</dbReference>